<dbReference type="SMART" id="SM00133">
    <property type="entry name" value="S_TK_X"/>
    <property type="match status" value="1"/>
</dbReference>
<keyword evidence="4 9" id="KW-0547">Nucleotide-binding</keyword>
<dbReference type="PANTHER" id="PTHR24353">
    <property type="entry name" value="CYCLIC NUCLEOTIDE-DEPENDENT PROTEIN KINASE"/>
    <property type="match status" value="1"/>
</dbReference>
<evidence type="ECO:0000313" key="14">
    <source>
        <dbReference type="EMBL" id="ETW74772.1"/>
    </source>
</evidence>
<dbReference type="Gene3D" id="1.10.510.10">
    <property type="entry name" value="Transferase(Phosphotransferase) domain 1"/>
    <property type="match status" value="1"/>
</dbReference>
<feature type="binding site" evidence="9">
    <location>
        <position position="111"/>
    </location>
    <ligand>
        <name>ATP</name>
        <dbReference type="ChEBI" id="CHEBI:30616"/>
    </ligand>
</feature>
<dbReference type="InParanoid" id="W4JMJ7"/>
<dbReference type="FunFam" id="1.10.510.10:FF:000005">
    <property type="entry name" value="cAMP-dependent protein kinase catalytic subunit alpha"/>
    <property type="match status" value="1"/>
</dbReference>
<feature type="domain" description="Protein kinase" evidence="12">
    <location>
        <begin position="82"/>
        <end position="340"/>
    </location>
</feature>
<keyword evidence="6 9" id="KW-0067">ATP-binding</keyword>
<dbReference type="PANTHER" id="PTHR24353:SF153">
    <property type="entry name" value="CAMP-DEPENDENT PROTEIN KINASE CATALYTIC SUBUNIT 1"/>
    <property type="match status" value="1"/>
</dbReference>
<dbReference type="GO" id="GO:0005829">
    <property type="term" value="C:cytosol"/>
    <property type="evidence" value="ECO:0007669"/>
    <property type="project" value="TreeGrafter"/>
</dbReference>
<dbReference type="HOGENOM" id="CLU_000288_63_5_1"/>
<evidence type="ECO:0000256" key="9">
    <source>
        <dbReference type="PROSITE-ProRule" id="PRU10141"/>
    </source>
</evidence>
<dbReference type="GO" id="GO:0005524">
    <property type="term" value="F:ATP binding"/>
    <property type="evidence" value="ECO:0007669"/>
    <property type="project" value="UniProtKB-UniRule"/>
</dbReference>
<feature type="compositionally biased region" description="Polar residues" evidence="11">
    <location>
        <begin position="62"/>
        <end position="74"/>
    </location>
</feature>
<evidence type="ECO:0000256" key="11">
    <source>
        <dbReference type="SAM" id="MobiDB-lite"/>
    </source>
</evidence>
<accession>W4JMJ7</accession>
<dbReference type="FunCoup" id="W4JMJ7">
    <property type="interactions" value="311"/>
</dbReference>
<evidence type="ECO:0000256" key="3">
    <source>
        <dbReference type="ARBA" id="ARBA00022679"/>
    </source>
</evidence>
<feature type="compositionally biased region" description="Basic and acidic residues" evidence="11">
    <location>
        <begin position="52"/>
        <end position="61"/>
    </location>
</feature>
<comment type="catalytic activity">
    <reaction evidence="7">
        <text>L-threonyl-[protein] + ATP = O-phospho-L-threonyl-[protein] + ADP + H(+)</text>
        <dbReference type="Rhea" id="RHEA:46608"/>
        <dbReference type="Rhea" id="RHEA-COMP:11060"/>
        <dbReference type="Rhea" id="RHEA-COMP:11605"/>
        <dbReference type="ChEBI" id="CHEBI:15378"/>
        <dbReference type="ChEBI" id="CHEBI:30013"/>
        <dbReference type="ChEBI" id="CHEBI:30616"/>
        <dbReference type="ChEBI" id="CHEBI:61977"/>
        <dbReference type="ChEBI" id="CHEBI:456216"/>
        <dbReference type="EC" id="2.7.11.11"/>
    </reaction>
</comment>
<evidence type="ECO:0000256" key="6">
    <source>
        <dbReference type="ARBA" id="ARBA00022840"/>
    </source>
</evidence>
<dbReference type="InterPro" id="IPR017441">
    <property type="entry name" value="Protein_kinase_ATP_BS"/>
</dbReference>
<dbReference type="SUPFAM" id="SSF56112">
    <property type="entry name" value="Protein kinase-like (PK-like)"/>
    <property type="match status" value="1"/>
</dbReference>
<protein>
    <recommendedName>
        <fullName evidence="1">cAMP-dependent protein kinase</fullName>
        <ecNumber evidence="1">2.7.11.11</ecNumber>
    </recommendedName>
</protein>
<dbReference type="CDD" id="cd05580">
    <property type="entry name" value="STKc_PKA_like"/>
    <property type="match status" value="1"/>
</dbReference>
<feature type="domain" description="AGC-kinase C-terminal" evidence="13">
    <location>
        <begin position="341"/>
        <end position="402"/>
    </location>
</feature>
<dbReference type="PROSITE" id="PS00107">
    <property type="entry name" value="PROTEIN_KINASE_ATP"/>
    <property type="match status" value="1"/>
</dbReference>
<dbReference type="KEGG" id="hir:HETIRDRAFT_68091"/>
<dbReference type="PROSITE" id="PS50011">
    <property type="entry name" value="PROTEIN_KINASE_DOM"/>
    <property type="match status" value="1"/>
</dbReference>
<dbReference type="InterPro" id="IPR008271">
    <property type="entry name" value="Ser/Thr_kinase_AS"/>
</dbReference>
<dbReference type="PROSITE" id="PS51285">
    <property type="entry name" value="AGC_KINASE_CTER"/>
    <property type="match status" value="1"/>
</dbReference>
<comment type="similarity">
    <text evidence="10">Belongs to the protein kinase superfamily.</text>
</comment>
<evidence type="ECO:0000313" key="15">
    <source>
        <dbReference type="Proteomes" id="UP000030671"/>
    </source>
</evidence>
<dbReference type="Proteomes" id="UP000030671">
    <property type="component" value="Unassembled WGS sequence"/>
</dbReference>
<keyword evidence="2 10" id="KW-0723">Serine/threonine-protein kinase</keyword>
<evidence type="ECO:0000256" key="10">
    <source>
        <dbReference type="RuleBase" id="RU000304"/>
    </source>
</evidence>
<dbReference type="PROSITE" id="PS00108">
    <property type="entry name" value="PROTEIN_KINASE_ST"/>
    <property type="match status" value="1"/>
</dbReference>
<dbReference type="GO" id="GO:0005952">
    <property type="term" value="C:cAMP-dependent protein kinase complex"/>
    <property type="evidence" value="ECO:0007669"/>
    <property type="project" value="TreeGrafter"/>
</dbReference>
<dbReference type="Pfam" id="PF00069">
    <property type="entry name" value="Pkinase"/>
    <property type="match status" value="1"/>
</dbReference>
<name>W4JMJ7_HETIT</name>
<comment type="catalytic activity">
    <reaction evidence="8">
        <text>L-seryl-[protein] + ATP = O-phospho-L-seryl-[protein] + ADP + H(+)</text>
        <dbReference type="Rhea" id="RHEA:17989"/>
        <dbReference type="Rhea" id="RHEA-COMP:9863"/>
        <dbReference type="Rhea" id="RHEA-COMP:11604"/>
        <dbReference type="ChEBI" id="CHEBI:15378"/>
        <dbReference type="ChEBI" id="CHEBI:29999"/>
        <dbReference type="ChEBI" id="CHEBI:30616"/>
        <dbReference type="ChEBI" id="CHEBI:83421"/>
        <dbReference type="ChEBI" id="CHEBI:456216"/>
        <dbReference type="EC" id="2.7.11.11"/>
    </reaction>
</comment>
<proteinExistence type="inferred from homology"/>
<dbReference type="RefSeq" id="XP_009553082.1">
    <property type="nucleotide sequence ID" value="XM_009554787.1"/>
</dbReference>
<keyword evidence="3" id="KW-0808">Transferase</keyword>
<dbReference type="SMART" id="SM00220">
    <property type="entry name" value="S_TKc"/>
    <property type="match status" value="1"/>
</dbReference>
<feature type="region of interest" description="Disordered" evidence="11">
    <location>
        <begin position="22"/>
        <end position="74"/>
    </location>
</feature>
<dbReference type="InterPro" id="IPR000961">
    <property type="entry name" value="AGC-kinase_C"/>
</dbReference>
<dbReference type="GO" id="GO:0004691">
    <property type="term" value="F:cAMP-dependent protein kinase activity"/>
    <property type="evidence" value="ECO:0007669"/>
    <property type="project" value="UniProtKB-EC"/>
</dbReference>
<reference evidence="14 15" key="1">
    <citation type="journal article" date="2012" name="New Phytol.">
        <title>Insight into trade-off between wood decay and parasitism from the genome of a fungal forest pathogen.</title>
        <authorList>
            <person name="Olson A."/>
            <person name="Aerts A."/>
            <person name="Asiegbu F."/>
            <person name="Belbahri L."/>
            <person name="Bouzid O."/>
            <person name="Broberg A."/>
            <person name="Canback B."/>
            <person name="Coutinho P.M."/>
            <person name="Cullen D."/>
            <person name="Dalman K."/>
            <person name="Deflorio G."/>
            <person name="van Diepen L.T."/>
            <person name="Dunand C."/>
            <person name="Duplessis S."/>
            <person name="Durling M."/>
            <person name="Gonthier P."/>
            <person name="Grimwood J."/>
            <person name="Fossdal C.G."/>
            <person name="Hansson D."/>
            <person name="Henrissat B."/>
            <person name="Hietala A."/>
            <person name="Himmelstrand K."/>
            <person name="Hoffmeister D."/>
            <person name="Hogberg N."/>
            <person name="James T.Y."/>
            <person name="Karlsson M."/>
            <person name="Kohler A."/>
            <person name="Kues U."/>
            <person name="Lee Y.H."/>
            <person name="Lin Y.C."/>
            <person name="Lind M."/>
            <person name="Lindquist E."/>
            <person name="Lombard V."/>
            <person name="Lucas S."/>
            <person name="Lunden K."/>
            <person name="Morin E."/>
            <person name="Murat C."/>
            <person name="Park J."/>
            <person name="Raffaello T."/>
            <person name="Rouze P."/>
            <person name="Salamov A."/>
            <person name="Schmutz J."/>
            <person name="Solheim H."/>
            <person name="Stahlberg J."/>
            <person name="Velez H."/>
            <person name="de Vries R.P."/>
            <person name="Wiebenga A."/>
            <person name="Woodward S."/>
            <person name="Yakovlev I."/>
            <person name="Garbelotto M."/>
            <person name="Martin F."/>
            <person name="Grigoriev I.V."/>
            <person name="Stenlid J."/>
        </authorList>
    </citation>
    <scope>NUCLEOTIDE SEQUENCE [LARGE SCALE GENOMIC DNA]</scope>
    <source>
        <strain evidence="14 15">TC 32-1</strain>
    </source>
</reference>
<dbReference type="FunFam" id="3.30.200.20:FF:000005">
    <property type="entry name" value="cAMP-dependent protein kinase catalytic subunit"/>
    <property type="match status" value="1"/>
</dbReference>
<organism evidence="14 15">
    <name type="scientific">Heterobasidion irregulare (strain TC 32-1)</name>
    <dbReference type="NCBI Taxonomy" id="747525"/>
    <lineage>
        <taxon>Eukaryota</taxon>
        <taxon>Fungi</taxon>
        <taxon>Dikarya</taxon>
        <taxon>Basidiomycota</taxon>
        <taxon>Agaricomycotina</taxon>
        <taxon>Agaricomycetes</taxon>
        <taxon>Russulales</taxon>
        <taxon>Bondarzewiaceae</taxon>
        <taxon>Heterobasidion</taxon>
        <taxon>Heterobasidion annosum species complex</taxon>
    </lineage>
</organism>
<dbReference type="Gene3D" id="3.30.200.20">
    <property type="entry name" value="Phosphorylase Kinase, domain 1"/>
    <property type="match status" value="1"/>
</dbReference>
<evidence type="ECO:0000256" key="8">
    <source>
        <dbReference type="ARBA" id="ARBA00047454"/>
    </source>
</evidence>
<evidence type="ECO:0000259" key="13">
    <source>
        <dbReference type="PROSITE" id="PS51285"/>
    </source>
</evidence>
<evidence type="ECO:0000256" key="4">
    <source>
        <dbReference type="ARBA" id="ARBA00022741"/>
    </source>
</evidence>
<evidence type="ECO:0000256" key="7">
    <source>
        <dbReference type="ARBA" id="ARBA00047292"/>
    </source>
</evidence>
<dbReference type="GO" id="GO:0005634">
    <property type="term" value="C:nucleus"/>
    <property type="evidence" value="ECO:0007669"/>
    <property type="project" value="TreeGrafter"/>
</dbReference>
<dbReference type="GeneID" id="20678844"/>
<feature type="compositionally biased region" description="Low complexity" evidence="11">
    <location>
        <begin position="41"/>
        <end position="51"/>
    </location>
</feature>
<evidence type="ECO:0000259" key="12">
    <source>
        <dbReference type="PROSITE" id="PS50011"/>
    </source>
</evidence>
<dbReference type="AlphaFoldDB" id="W4JMJ7"/>
<sequence length="402" mass="46378">MIRRMTDKFGLVHKQQQNQPIVAPLSLPLSTHPDRLDHRGSISTESASDSDSVQRAEDSQSLHRPQSQPHPWTRNTYNLSDFVFQRTLGTGSFGRVHLVRSRHNLRYYAIKVLNKEKVVRMKQVEHTNNEQRLLLAIQHPFIVNLWGRFQDAQNLYMVMDFVHGGELFTLLRRSRRFPEPVSKFYAAEVALALDYLHSADIIYRDLKPENILLHSDGHIKLADFGFAKYCPNTTWTLCGTPDYLAPEVINQSRYNKSVDWYALGVLIFEMLTGVPPFHKDDSNMMALYQRIQQGPSCVHFPSEISLLAKDLILRLLDGDPTKRLGNLRKEGNDVFEHRWFQEVDWNKLRNREITAPYLPKIAGDGDASAFERYPEDDATVMYGLPALDPYGDEFPDFSYTLP</sequence>
<dbReference type="OrthoDB" id="63267at2759"/>
<dbReference type="EMBL" id="KI925467">
    <property type="protein sequence ID" value="ETW74772.1"/>
    <property type="molecule type" value="Genomic_DNA"/>
</dbReference>
<dbReference type="GO" id="GO:0007165">
    <property type="term" value="P:signal transduction"/>
    <property type="evidence" value="ECO:0007669"/>
    <property type="project" value="UniProtKB-ARBA"/>
</dbReference>
<keyword evidence="15" id="KW-1185">Reference proteome</keyword>
<dbReference type="InterPro" id="IPR011009">
    <property type="entry name" value="Kinase-like_dom_sf"/>
</dbReference>
<dbReference type="eggNOG" id="KOG0616">
    <property type="taxonomic scope" value="Eukaryota"/>
</dbReference>
<gene>
    <name evidence="14" type="ORF">HETIRDRAFT_68091</name>
</gene>
<dbReference type="InterPro" id="IPR000719">
    <property type="entry name" value="Prot_kinase_dom"/>
</dbReference>
<keyword evidence="5 14" id="KW-0418">Kinase</keyword>
<dbReference type="STRING" id="747525.W4JMJ7"/>
<evidence type="ECO:0000256" key="1">
    <source>
        <dbReference type="ARBA" id="ARBA00012444"/>
    </source>
</evidence>
<dbReference type="EC" id="2.7.11.11" evidence="1"/>
<evidence type="ECO:0000256" key="5">
    <source>
        <dbReference type="ARBA" id="ARBA00022777"/>
    </source>
</evidence>
<evidence type="ECO:0000256" key="2">
    <source>
        <dbReference type="ARBA" id="ARBA00022527"/>
    </source>
</evidence>